<dbReference type="FunFam" id="3.10.330.20:FF:000002">
    <property type="entry name" value="tRNA (adenine(58)-N(1))-methyltransferase catalytic subunit TRMT61A"/>
    <property type="match status" value="1"/>
</dbReference>
<feature type="region of interest" description="Disordered" evidence="9">
    <location>
        <begin position="67"/>
        <end position="102"/>
    </location>
</feature>
<reference evidence="11" key="2">
    <citation type="submission" date="2015-02" db="UniProtKB">
        <authorList>
            <consortium name="EnsemblMetazoa"/>
        </authorList>
    </citation>
    <scope>IDENTIFICATION</scope>
</reference>
<keyword evidence="5" id="KW-0949">S-adenosyl-L-methionine</keyword>
<evidence type="ECO:0000256" key="8">
    <source>
        <dbReference type="ARBA" id="ARBA00048481"/>
    </source>
</evidence>
<evidence type="ECO:0000256" key="4">
    <source>
        <dbReference type="ARBA" id="ARBA00022679"/>
    </source>
</evidence>
<evidence type="ECO:0000259" key="10">
    <source>
        <dbReference type="Pfam" id="PF08704"/>
    </source>
</evidence>
<keyword evidence="6" id="KW-0819">tRNA processing</keyword>
<keyword evidence="4" id="KW-0808">Transferase</keyword>
<dbReference type="GO" id="GO:0160107">
    <property type="term" value="F:tRNA (adenine(58)-N1)-methyltransferase activity"/>
    <property type="evidence" value="ECO:0007669"/>
    <property type="project" value="UniProtKB-EC"/>
</dbReference>
<name>T1J699_STRMM</name>
<evidence type="ECO:0000256" key="6">
    <source>
        <dbReference type="ARBA" id="ARBA00022694"/>
    </source>
</evidence>
<dbReference type="PhylomeDB" id="T1J699"/>
<dbReference type="PANTHER" id="PTHR12133">
    <property type="entry name" value="TRNA (ADENINE(58)-N(1))-METHYLTRANSFERASE"/>
    <property type="match status" value="1"/>
</dbReference>
<dbReference type="SUPFAM" id="SSF53335">
    <property type="entry name" value="S-adenosyl-L-methionine-dependent methyltransferases"/>
    <property type="match status" value="1"/>
</dbReference>
<dbReference type="GO" id="GO:0031515">
    <property type="term" value="C:tRNA (m1A) methyltransferase complex"/>
    <property type="evidence" value="ECO:0007669"/>
    <property type="project" value="InterPro"/>
</dbReference>
<keyword evidence="3" id="KW-0489">Methyltransferase</keyword>
<dbReference type="Gene3D" id="3.40.50.150">
    <property type="entry name" value="Vaccinia Virus protein VP39"/>
    <property type="match status" value="1"/>
</dbReference>
<organism evidence="11 12">
    <name type="scientific">Strigamia maritima</name>
    <name type="common">European centipede</name>
    <name type="synonym">Geophilus maritimus</name>
    <dbReference type="NCBI Taxonomy" id="126957"/>
    <lineage>
        <taxon>Eukaryota</taxon>
        <taxon>Metazoa</taxon>
        <taxon>Ecdysozoa</taxon>
        <taxon>Arthropoda</taxon>
        <taxon>Myriapoda</taxon>
        <taxon>Chilopoda</taxon>
        <taxon>Pleurostigmophora</taxon>
        <taxon>Geophilomorpha</taxon>
        <taxon>Linotaeniidae</taxon>
        <taxon>Strigamia</taxon>
    </lineage>
</organism>
<dbReference type="EC" id="2.1.1.220" evidence="2"/>
<dbReference type="AlphaFoldDB" id="T1J699"/>
<dbReference type="Proteomes" id="UP000014500">
    <property type="component" value="Unassembled WGS sequence"/>
</dbReference>
<protein>
    <recommendedName>
        <fullName evidence="2">tRNA (adenine(58)-N(1))-methyltransferase</fullName>
        <ecNumber evidence="2">2.1.1.220</ecNumber>
    </recommendedName>
</protein>
<dbReference type="GO" id="GO:0030488">
    <property type="term" value="P:tRNA methylation"/>
    <property type="evidence" value="ECO:0007669"/>
    <property type="project" value="InterPro"/>
</dbReference>
<dbReference type="InterPro" id="IPR029063">
    <property type="entry name" value="SAM-dependent_MTases_sf"/>
</dbReference>
<dbReference type="Pfam" id="PF14801">
    <property type="entry name" value="TrmI-like_N"/>
    <property type="match status" value="1"/>
</dbReference>
<evidence type="ECO:0000256" key="9">
    <source>
        <dbReference type="SAM" id="MobiDB-lite"/>
    </source>
</evidence>
<keyword evidence="7" id="KW-0539">Nucleus</keyword>
<evidence type="ECO:0000256" key="2">
    <source>
        <dbReference type="ARBA" id="ARBA00012796"/>
    </source>
</evidence>
<dbReference type="Gene3D" id="3.10.330.20">
    <property type="match status" value="1"/>
</dbReference>
<dbReference type="PANTHER" id="PTHR12133:SF2">
    <property type="entry name" value="TRNA (ADENINE(58)-N(1))-METHYLTRANSFERASE CATALYTIC SUBUNIT TRMT61A"/>
    <property type="match status" value="1"/>
</dbReference>
<proteinExistence type="predicted"/>
<dbReference type="InterPro" id="IPR049470">
    <property type="entry name" value="TRM61_C"/>
</dbReference>
<reference evidence="12" key="1">
    <citation type="submission" date="2011-05" db="EMBL/GenBank/DDBJ databases">
        <authorList>
            <person name="Richards S.R."/>
            <person name="Qu J."/>
            <person name="Jiang H."/>
            <person name="Jhangiani S.N."/>
            <person name="Agravi P."/>
            <person name="Goodspeed R."/>
            <person name="Gross S."/>
            <person name="Mandapat C."/>
            <person name="Jackson L."/>
            <person name="Mathew T."/>
            <person name="Pu L."/>
            <person name="Thornton R."/>
            <person name="Saada N."/>
            <person name="Wilczek-Boney K.B."/>
            <person name="Lee S."/>
            <person name="Kovar C."/>
            <person name="Wu Y."/>
            <person name="Scherer S.E."/>
            <person name="Worley K.C."/>
            <person name="Muzny D.M."/>
            <person name="Gibbs R."/>
        </authorList>
    </citation>
    <scope>NUCLEOTIDE SEQUENCE</scope>
    <source>
        <strain evidence="12">Brora</strain>
    </source>
</reference>
<evidence type="ECO:0000256" key="1">
    <source>
        <dbReference type="ARBA" id="ARBA00004123"/>
    </source>
</evidence>
<keyword evidence="12" id="KW-1185">Reference proteome</keyword>
<dbReference type="Pfam" id="PF08704">
    <property type="entry name" value="GCD14"/>
    <property type="match status" value="1"/>
</dbReference>
<evidence type="ECO:0000256" key="5">
    <source>
        <dbReference type="ARBA" id="ARBA00022691"/>
    </source>
</evidence>
<dbReference type="EMBL" id="JH431874">
    <property type="status" value="NOT_ANNOTATED_CDS"/>
    <property type="molecule type" value="Genomic_DNA"/>
</dbReference>
<dbReference type="InterPro" id="IPR014816">
    <property type="entry name" value="tRNA_MeTrfase_Gcd14"/>
</dbReference>
<evidence type="ECO:0000313" key="12">
    <source>
        <dbReference type="Proteomes" id="UP000014500"/>
    </source>
</evidence>
<evidence type="ECO:0000256" key="7">
    <source>
        <dbReference type="ARBA" id="ARBA00023242"/>
    </source>
</evidence>
<accession>T1J699</accession>
<dbReference type="STRING" id="126957.T1J699"/>
<evidence type="ECO:0000256" key="3">
    <source>
        <dbReference type="ARBA" id="ARBA00022603"/>
    </source>
</evidence>
<sequence length="470" mass="51724">MPGSVRLASRISRAGWIHQDQYAGVRTLGLKRRGWYAGVGTLGYAGICRAKESVSCQCRVWDQARNEKKEQVWPESGQELEMKAGGPEGSGHPAKSAGEPELPGYPSIKSELYKRTPTRKWQGTLQLFSLYLQSFSVLPASSAPLPGNGGIATPAPADCCHLVVFLRMSSIEMSFSAYKREMSVGDTVVVYLSVNNNYSIVIKAGEVFQTKYGALKHDDLIGREFGKKVQCSRGWVYVLHPTPELWTLTLPHRTQILYTPDISLITLYLELGPGSKVCEAGTGSGSLSHAILRTIYPDGHLYTFDFHAQRVEVAKQEFVQHGFEQMVTAQSRDVASDGFGMEGMVDAVFLDLPLPWEVVPHAAKAMKLNGGRFCSFSPCIEQVQRTCLALASNGFSDVTTMESVQKPFEVRNITLPVICGGKTEVSGTQFRPSGWRFRPRKPVLKNTGRRMPGGAHTPEFEDAVALNLLC</sequence>
<feature type="domain" description="tRNA (adenine(58)-N(1))-methyltransferase catalytic subunit TRM61 C-terminal" evidence="10">
    <location>
        <begin position="234"/>
        <end position="419"/>
    </location>
</feature>
<dbReference type="PROSITE" id="PS51620">
    <property type="entry name" value="SAM_TRM61"/>
    <property type="match status" value="1"/>
</dbReference>
<comment type="subcellular location">
    <subcellularLocation>
        <location evidence="1">Nucleus</location>
    </subcellularLocation>
</comment>
<dbReference type="HOGENOM" id="CLU_581825_0_0_1"/>
<dbReference type="EnsemblMetazoa" id="SMAR009167-RA">
    <property type="protein sequence ID" value="SMAR009167-PA"/>
    <property type="gene ID" value="SMAR009167"/>
</dbReference>
<dbReference type="GO" id="GO:0005634">
    <property type="term" value="C:nucleus"/>
    <property type="evidence" value="ECO:0007669"/>
    <property type="project" value="UniProtKB-SubCell"/>
</dbReference>
<comment type="catalytic activity">
    <reaction evidence="8">
        <text>an adenosine in mRNA + S-adenosyl-L-methionine = an N(1)-methyladenosine in mRNA + S-adenosyl-L-homocysteine + H(+)</text>
        <dbReference type="Rhea" id="RHEA:55392"/>
        <dbReference type="Rhea" id="RHEA-COMP:12414"/>
        <dbReference type="Rhea" id="RHEA-COMP:12415"/>
        <dbReference type="ChEBI" id="CHEBI:15378"/>
        <dbReference type="ChEBI" id="CHEBI:57856"/>
        <dbReference type="ChEBI" id="CHEBI:59789"/>
        <dbReference type="ChEBI" id="CHEBI:74411"/>
        <dbReference type="ChEBI" id="CHEBI:74491"/>
    </reaction>
</comment>
<evidence type="ECO:0000313" key="11">
    <source>
        <dbReference type="EnsemblMetazoa" id="SMAR009167-PA"/>
    </source>
</evidence>
<dbReference type="eggNOG" id="KOG2915">
    <property type="taxonomic scope" value="Eukaryota"/>
</dbReference>